<organism evidence="3 4">
    <name type="scientific">Noviherbaspirillum cavernae</name>
    <dbReference type="NCBI Taxonomy" id="2320862"/>
    <lineage>
        <taxon>Bacteria</taxon>
        <taxon>Pseudomonadati</taxon>
        <taxon>Pseudomonadota</taxon>
        <taxon>Betaproteobacteria</taxon>
        <taxon>Burkholderiales</taxon>
        <taxon>Oxalobacteraceae</taxon>
        <taxon>Noviherbaspirillum</taxon>
    </lineage>
</organism>
<dbReference type="OrthoDB" id="9757969at2"/>
<dbReference type="GO" id="GO:0090313">
    <property type="term" value="P:regulation of protein targeting to membrane"/>
    <property type="evidence" value="ECO:0007669"/>
    <property type="project" value="TreeGrafter"/>
</dbReference>
<keyword evidence="2" id="KW-0472">Membrane</keyword>
<dbReference type="Pfam" id="PF05359">
    <property type="entry name" value="DUF748"/>
    <property type="match status" value="1"/>
</dbReference>
<evidence type="ECO:0000256" key="1">
    <source>
        <dbReference type="SAM" id="MobiDB-lite"/>
    </source>
</evidence>
<feature type="compositionally biased region" description="Basic and acidic residues" evidence="1">
    <location>
        <begin position="1095"/>
        <end position="1105"/>
    </location>
</feature>
<keyword evidence="4" id="KW-1185">Reference proteome</keyword>
<dbReference type="Gene3D" id="3.30.1330.60">
    <property type="entry name" value="OmpA-like domain"/>
    <property type="match status" value="1"/>
</dbReference>
<feature type="region of interest" description="Disordered" evidence="1">
    <location>
        <begin position="665"/>
        <end position="688"/>
    </location>
</feature>
<dbReference type="AlphaFoldDB" id="A0A418WWK6"/>
<feature type="region of interest" description="Disordered" evidence="1">
    <location>
        <begin position="433"/>
        <end position="459"/>
    </location>
</feature>
<dbReference type="Proteomes" id="UP000285190">
    <property type="component" value="Unassembled WGS sequence"/>
</dbReference>
<evidence type="ECO:0000313" key="4">
    <source>
        <dbReference type="Proteomes" id="UP000285190"/>
    </source>
</evidence>
<reference evidence="3 4" key="1">
    <citation type="submission" date="2018-09" db="EMBL/GenBank/DDBJ databases">
        <authorList>
            <person name="Zhu H."/>
        </authorList>
    </citation>
    <scope>NUCLEOTIDE SEQUENCE [LARGE SCALE GENOMIC DNA]</scope>
    <source>
        <strain evidence="3 4">K2R10-39</strain>
    </source>
</reference>
<dbReference type="PANTHER" id="PTHR30441:SF8">
    <property type="entry name" value="DUF748 DOMAIN-CONTAINING PROTEIN"/>
    <property type="match status" value="1"/>
</dbReference>
<accession>A0A418WWK6</accession>
<dbReference type="InterPro" id="IPR008023">
    <property type="entry name" value="DUF748"/>
</dbReference>
<proteinExistence type="predicted"/>
<keyword evidence="2" id="KW-0812">Transmembrane</keyword>
<keyword evidence="2" id="KW-1133">Transmembrane helix</keyword>
<evidence type="ECO:0000256" key="2">
    <source>
        <dbReference type="SAM" id="Phobius"/>
    </source>
</evidence>
<evidence type="ECO:0000313" key="3">
    <source>
        <dbReference type="EMBL" id="RJF97033.1"/>
    </source>
</evidence>
<gene>
    <name evidence="3" type="ORF">D3870_19880</name>
</gene>
<dbReference type="GO" id="GO:0005886">
    <property type="term" value="C:plasma membrane"/>
    <property type="evidence" value="ECO:0007669"/>
    <property type="project" value="TreeGrafter"/>
</dbReference>
<feature type="compositionally biased region" description="Low complexity" evidence="1">
    <location>
        <begin position="675"/>
        <end position="688"/>
    </location>
</feature>
<feature type="region of interest" description="Disordered" evidence="1">
    <location>
        <begin position="1095"/>
        <end position="1117"/>
    </location>
</feature>
<dbReference type="RefSeq" id="WP_119743165.1">
    <property type="nucleotide sequence ID" value="NZ_QYUN01000003.1"/>
</dbReference>
<protein>
    <submittedName>
        <fullName evidence="3">DUF748 domain-containing protein</fullName>
    </submittedName>
</protein>
<name>A0A418WWK6_9BURK</name>
<dbReference type="EMBL" id="QYUN01000003">
    <property type="protein sequence ID" value="RJF97033.1"/>
    <property type="molecule type" value="Genomic_DNA"/>
</dbReference>
<sequence>MNTPQPKRLTAVPSKSAVLRGFIWIGVILLFLLVFAWLALPAIVKHQAEQRVTEKFHRQLTIGKIEFNPLKLVMTVRDLKLMEPQGNAVFASFDALTLDLSSESLIRFAPVVKEVRLVKPYVHLVRIEANRYSIDDIIEQITSQPPSEKPARYSLNNIQLEDGSIEFEDKPAKTTHRVTELRLGVPFISSLPIHVHVFVEPLLSAKVNDTPLLVKGKARPFADHKEAIVELKLDDLDITHYLGYLPYQPNFRVPSARLHANLTASFQQPKDQSPTVVVSGDAAMKSVQITERGGKPVITVPELEVKLDDMDVFGGRFDIARVAIKGLTADMSRDRTGQLNLLRLLPPERPVASAVKGAATAAAAQVALQELDIRDASLRYAEDTADRSLRAGVEKFNLAARKLTLDAGKKKITVGEVTSDSANFQLRNNKLQTQAAAAAPSPASNTASNPKSAAKGAAGNKAASPYAVNVARIDVKNWSARLEDHDHEEPALAVIAPLSLSVQDFSTAPAARSRVDLKATLNKSGQLALNGDVGLAPLHTDLAVEMKNVDLLPLQPYVTEKVNLRLTQGNASGKGRLQLDAAADGALKGGFKGDASLANVASVDKASKNDFLRWKSLAFSAMDIKLEPLSLTVDRIALSDFFARIIIDATGRINVQDIARSSAGGKRSLTEVADRPAAAPSPADPAAPARPAIVAKATTAAQTAVQQAAQKLPPIRINKIALQGGRVRFTDNFIRPNYTANMRDLGGTVTGLSSDTATTANVDLRGEVNRAPLAIAGRINPLKRDLFLDVKATVRGMELATLSTYADKYVGYGIEKGKLSFEVAYMIDNRELKANNRLILEQLTFGKESTNPQATRLPVRLAVALLTDRNGVIDVNMPIDGSIDDPQFSIGGIILKVIGNIIVKAVTAPFTLLGSMFGGSGGEEMATLEFEPGRATIPAAGEDKLKSIAKALNERPALKLDITGHADAAVDIDGLKQTSIERKVRSLKIKDMQARGETVQPGSVVVKPEEYAALLTRVYKDESFTKPRNVIGMQKSVPVEEMEKLMIANTAINENDLIALGDRRAQAVKDWLLKAGHVAPERVFVSATKSAAVEAREHDKSKDKGASPLHGVNFALK</sequence>
<dbReference type="InterPro" id="IPR036737">
    <property type="entry name" value="OmpA-like_sf"/>
</dbReference>
<dbReference type="PANTHER" id="PTHR30441">
    <property type="entry name" value="DUF748 DOMAIN-CONTAINING PROTEIN"/>
    <property type="match status" value="1"/>
</dbReference>
<dbReference type="InterPro" id="IPR052894">
    <property type="entry name" value="AsmA-related"/>
</dbReference>
<feature type="transmembrane region" description="Helical" evidence="2">
    <location>
        <begin position="21"/>
        <end position="40"/>
    </location>
</feature>
<comment type="caution">
    <text evidence="3">The sequence shown here is derived from an EMBL/GenBank/DDBJ whole genome shotgun (WGS) entry which is preliminary data.</text>
</comment>